<sequence length="166" mass="18181">MQAEDSICQNQPTTSQRQMTSRKWGITQLCPPLKASKVKIQDPLGAEFITQDLSCNAWEARILMVLDPLNGSVPSKLGPGGPFWSWRPPMAPMDCGVRSADLRTPKTKKRPKKAKEPNTTIFTQDPKKSQKAIESKIIKISLSKGQGPKAMVRPGGISKANGDKTP</sequence>
<feature type="region of interest" description="Disordered" evidence="1">
    <location>
        <begin position="144"/>
        <end position="166"/>
    </location>
</feature>
<dbReference type="Proteomes" id="UP000765509">
    <property type="component" value="Unassembled WGS sequence"/>
</dbReference>
<evidence type="ECO:0000256" key="1">
    <source>
        <dbReference type="SAM" id="MobiDB-lite"/>
    </source>
</evidence>
<feature type="region of interest" description="Disordered" evidence="1">
    <location>
        <begin position="1"/>
        <end position="22"/>
    </location>
</feature>
<evidence type="ECO:0000313" key="2">
    <source>
        <dbReference type="EMBL" id="MBW0577513.1"/>
    </source>
</evidence>
<gene>
    <name evidence="2" type="ORF">O181_117228</name>
</gene>
<protein>
    <submittedName>
        <fullName evidence="2">Uncharacterized protein</fullName>
    </submittedName>
</protein>
<keyword evidence="3" id="KW-1185">Reference proteome</keyword>
<accession>A0A9Q3K9S4</accession>
<name>A0A9Q3K9S4_9BASI</name>
<dbReference type="EMBL" id="AVOT02100776">
    <property type="protein sequence ID" value="MBW0577513.1"/>
    <property type="molecule type" value="Genomic_DNA"/>
</dbReference>
<organism evidence="2 3">
    <name type="scientific">Austropuccinia psidii MF-1</name>
    <dbReference type="NCBI Taxonomy" id="1389203"/>
    <lineage>
        <taxon>Eukaryota</taxon>
        <taxon>Fungi</taxon>
        <taxon>Dikarya</taxon>
        <taxon>Basidiomycota</taxon>
        <taxon>Pucciniomycotina</taxon>
        <taxon>Pucciniomycetes</taxon>
        <taxon>Pucciniales</taxon>
        <taxon>Sphaerophragmiaceae</taxon>
        <taxon>Austropuccinia</taxon>
    </lineage>
</organism>
<evidence type="ECO:0000313" key="3">
    <source>
        <dbReference type="Proteomes" id="UP000765509"/>
    </source>
</evidence>
<reference evidence="2" key="1">
    <citation type="submission" date="2021-03" db="EMBL/GenBank/DDBJ databases">
        <title>Draft genome sequence of rust myrtle Austropuccinia psidii MF-1, a brazilian biotype.</title>
        <authorList>
            <person name="Quecine M.C."/>
            <person name="Pachon D.M.R."/>
            <person name="Bonatelli M.L."/>
            <person name="Correr F.H."/>
            <person name="Franceschini L.M."/>
            <person name="Leite T.F."/>
            <person name="Margarido G.R.A."/>
            <person name="Almeida C.A."/>
            <person name="Ferrarezi J.A."/>
            <person name="Labate C.A."/>
        </authorList>
    </citation>
    <scope>NUCLEOTIDE SEQUENCE</scope>
    <source>
        <strain evidence="2">MF-1</strain>
    </source>
</reference>
<feature type="compositionally biased region" description="Polar residues" evidence="1">
    <location>
        <begin position="7"/>
        <end position="21"/>
    </location>
</feature>
<feature type="region of interest" description="Disordered" evidence="1">
    <location>
        <begin position="95"/>
        <end position="130"/>
    </location>
</feature>
<comment type="caution">
    <text evidence="2">The sequence shown here is derived from an EMBL/GenBank/DDBJ whole genome shotgun (WGS) entry which is preliminary data.</text>
</comment>
<dbReference type="AlphaFoldDB" id="A0A9Q3K9S4"/>
<proteinExistence type="predicted"/>